<evidence type="ECO:0000259" key="1">
    <source>
        <dbReference type="PROSITE" id="PS50878"/>
    </source>
</evidence>
<proteinExistence type="predicted"/>
<evidence type="ECO:0000313" key="2">
    <source>
        <dbReference type="EMBL" id="KAH1122970.1"/>
    </source>
</evidence>
<feature type="domain" description="Reverse transcriptase" evidence="1">
    <location>
        <begin position="44"/>
        <end position="286"/>
    </location>
</feature>
<dbReference type="OrthoDB" id="1934719at2759"/>
<dbReference type="PANTHER" id="PTHR46890">
    <property type="entry name" value="NON-LTR RETROLELEMENT REVERSE TRANSCRIPTASE-LIKE PROTEIN-RELATED"/>
    <property type="match status" value="1"/>
</dbReference>
<dbReference type="CDD" id="cd01650">
    <property type="entry name" value="RT_nLTR_like"/>
    <property type="match status" value="1"/>
</dbReference>
<protein>
    <recommendedName>
        <fullName evidence="1">Reverse transcriptase domain-containing protein</fullName>
    </recommendedName>
</protein>
<dbReference type="PROSITE" id="PS50878">
    <property type="entry name" value="RT_POL"/>
    <property type="match status" value="1"/>
</dbReference>
<dbReference type="InterPro" id="IPR052343">
    <property type="entry name" value="Retrotransposon-Effector_Assoc"/>
</dbReference>
<organism evidence="2 3">
    <name type="scientific">Gossypium stocksii</name>
    <dbReference type="NCBI Taxonomy" id="47602"/>
    <lineage>
        <taxon>Eukaryota</taxon>
        <taxon>Viridiplantae</taxon>
        <taxon>Streptophyta</taxon>
        <taxon>Embryophyta</taxon>
        <taxon>Tracheophyta</taxon>
        <taxon>Spermatophyta</taxon>
        <taxon>Magnoliopsida</taxon>
        <taxon>eudicotyledons</taxon>
        <taxon>Gunneridae</taxon>
        <taxon>Pentapetalae</taxon>
        <taxon>rosids</taxon>
        <taxon>malvids</taxon>
        <taxon>Malvales</taxon>
        <taxon>Malvaceae</taxon>
        <taxon>Malvoideae</taxon>
        <taxon>Gossypium</taxon>
    </lineage>
</organism>
<keyword evidence="3" id="KW-1185">Reference proteome</keyword>
<dbReference type="EMBL" id="JAIQCV010000002">
    <property type="protein sequence ID" value="KAH1122970.1"/>
    <property type="molecule type" value="Genomic_DNA"/>
</dbReference>
<dbReference type="AlphaFoldDB" id="A0A9D3WH34"/>
<dbReference type="InterPro" id="IPR043502">
    <property type="entry name" value="DNA/RNA_pol_sf"/>
</dbReference>
<sequence length="286" mass="32977">MEEIKKAVWSCDELKASGPDGFNLCFYRKCWEIAKHDLLGLMSDFFTFEKLEKSINSSFITLIPKVENPTEISKFRPIYLVSSLYKIVSKVLSRRLREVVGEVVSETQCPFIKGGQIFYGILIANELIHTVIKRNNCGGKLIFKLDFSKAYDSVRWDFLELMLAKIGFREKWRSWMLECLSTARGAVIIIGSSSNKFRFCRGLRQGDPLSPFLFILVTEVLHLALDKASEKWLIEGFNDVIQGMTFSHLQFADDTIFFLKADDKVVTNVKYILRVFKIFFGAEHKF</sequence>
<dbReference type="SUPFAM" id="SSF56672">
    <property type="entry name" value="DNA/RNA polymerases"/>
    <property type="match status" value="1"/>
</dbReference>
<comment type="caution">
    <text evidence="2">The sequence shown here is derived from an EMBL/GenBank/DDBJ whole genome shotgun (WGS) entry which is preliminary data.</text>
</comment>
<dbReference type="PANTHER" id="PTHR46890:SF48">
    <property type="entry name" value="RNA-DIRECTED DNA POLYMERASE"/>
    <property type="match status" value="1"/>
</dbReference>
<dbReference type="Pfam" id="PF00078">
    <property type="entry name" value="RVT_1"/>
    <property type="match status" value="1"/>
</dbReference>
<name>A0A9D3WH34_9ROSI</name>
<dbReference type="Proteomes" id="UP000828251">
    <property type="component" value="Unassembled WGS sequence"/>
</dbReference>
<accession>A0A9D3WH34</accession>
<evidence type="ECO:0000313" key="3">
    <source>
        <dbReference type="Proteomes" id="UP000828251"/>
    </source>
</evidence>
<gene>
    <name evidence="2" type="ORF">J1N35_006130</name>
</gene>
<reference evidence="2 3" key="1">
    <citation type="journal article" date="2021" name="Plant Biotechnol. J.">
        <title>Multi-omics assisted identification of the key and species-specific regulatory components of drought-tolerant mechanisms in Gossypium stocksii.</title>
        <authorList>
            <person name="Yu D."/>
            <person name="Ke L."/>
            <person name="Zhang D."/>
            <person name="Wu Y."/>
            <person name="Sun Y."/>
            <person name="Mei J."/>
            <person name="Sun J."/>
            <person name="Sun Y."/>
        </authorList>
    </citation>
    <scope>NUCLEOTIDE SEQUENCE [LARGE SCALE GENOMIC DNA]</scope>
    <source>
        <strain evidence="3">cv. E1</strain>
        <tissue evidence="2">Leaf</tissue>
    </source>
</reference>
<dbReference type="InterPro" id="IPR000477">
    <property type="entry name" value="RT_dom"/>
</dbReference>